<evidence type="ECO:0000259" key="4">
    <source>
        <dbReference type="Pfam" id="PF24564"/>
    </source>
</evidence>
<dbReference type="InterPro" id="IPR027417">
    <property type="entry name" value="P-loop_NTPase"/>
</dbReference>
<dbReference type="InterPro" id="IPR045063">
    <property type="entry name" value="Dynamin_N"/>
</dbReference>
<dbReference type="EMBL" id="LT853693">
    <property type="protein sequence ID" value="SMQ48288.1"/>
    <property type="molecule type" value="Genomic_DNA"/>
</dbReference>
<reference evidence="5 6" key="1">
    <citation type="submission" date="2016-06" db="EMBL/GenBank/DDBJ databases">
        <authorList>
            <person name="Kjaerup R.B."/>
            <person name="Dalgaard T.S."/>
            <person name="Juul-Madsen H.R."/>
        </authorList>
    </citation>
    <scope>NUCLEOTIDE SEQUENCE [LARGE SCALE GENOMIC DNA]</scope>
</reference>
<gene>
    <name evidence="5" type="ORF">ZT3D7_G3437</name>
</gene>
<evidence type="ECO:0008006" key="7">
    <source>
        <dbReference type="Google" id="ProtNLM"/>
    </source>
</evidence>
<feature type="coiled-coil region" evidence="1">
    <location>
        <begin position="727"/>
        <end position="754"/>
    </location>
</feature>
<feature type="domain" description="Dynamin N-terminal" evidence="3">
    <location>
        <begin position="126"/>
        <end position="382"/>
    </location>
</feature>
<feature type="domain" description="DUF7605" evidence="4">
    <location>
        <begin position="633"/>
        <end position="800"/>
    </location>
</feature>
<evidence type="ECO:0000313" key="5">
    <source>
        <dbReference type="EMBL" id="SMQ48288.1"/>
    </source>
</evidence>
<keyword evidence="1" id="KW-0175">Coiled coil</keyword>
<name>A0A1X7RLJ9_ZYMT9</name>
<dbReference type="PANTHER" id="PTHR36681:SF3">
    <property type="entry name" value="NUCLEAR GTPASE, GERMINAL CENTER-ASSOCIATED, TANDEM DUPLICATE 3"/>
    <property type="match status" value="1"/>
</dbReference>
<dbReference type="Pfam" id="PF00350">
    <property type="entry name" value="Dynamin_N"/>
    <property type="match status" value="1"/>
</dbReference>
<organism evidence="5 6">
    <name type="scientific">Zymoseptoria tritici (strain ST99CH_3D7)</name>
    <dbReference type="NCBI Taxonomy" id="1276538"/>
    <lineage>
        <taxon>Eukaryota</taxon>
        <taxon>Fungi</taxon>
        <taxon>Dikarya</taxon>
        <taxon>Ascomycota</taxon>
        <taxon>Pezizomycotina</taxon>
        <taxon>Dothideomycetes</taxon>
        <taxon>Dothideomycetidae</taxon>
        <taxon>Mycosphaerellales</taxon>
        <taxon>Mycosphaerellaceae</taxon>
        <taxon>Zymoseptoria</taxon>
    </lineage>
</organism>
<dbReference type="Proteomes" id="UP000215127">
    <property type="component" value="Chromosome 2"/>
</dbReference>
<protein>
    <recommendedName>
        <fullName evidence="7">G domain-containing protein</fullName>
    </recommendedName>
</protein>
<sequence>MVRAGKQSHGTNGAAGMSQSQQSEPESAAQQATEIKTEDEDSKDDDDDDSSADEDDGDYDESREPYPDHAAFDPETDQVTSSLVSEAQVAFDVLAEITCDTPDVCELREQAKEAKAVPDHKRHIVGLLGDAGEGKSSLINSLSDCPRLAKALQIGKACTSTVMEYQGAAPGQTTDLYATIEVYDLPKIGSILSLALADWAYFYTDKREGWSQDDLEYYSNKASTCRSMFRAIFNDIANFETDEIATESLHRFIERFTTEEKEIKLLVKHAAKSLKPMLQPDGRYVVTFVAEDADELWAEIDPYVSERSPDGGPTIWPLVKKVTITVKGSRVLDGVTLVDMPGISDTNQTRVNTTLQHIRICDHLFIVAGAKRVIISPAVNSLLQKFAMGFGGRITVVATRTDEGVDHACAMALQAAGMDIKNYGELKASSELKTKHIRALERKRRRHRRGEEEYTKLSGQISAIDADRQNDENTRWELVVIARNQYMVQNLESERGHHMPAGMKLMVFCVSNRHYGIHKGAPDKDNFLLSPEGTGIPALRQHVLLFAASRILEAKEAYINHRFKVWLGGLRLWTSAKTVQNKQRAALHEIVQRPRGIIDARLAEYQGSAQDQVDRKVISVLEEDRDSFTIHAASVVKHKIKMLPYQTIRAFAKRDGKFNSSIMADSWNELFAEESTLSLEKLWHPFVSDQESEATKMEEAVIDSLQEISERLEDAPAAVSLPVHAFNEALDGHLAAMRQMMREHEEDLQQENRKIYMDATIDGPDNYFARAMKTAYAQCQDDFGDGFKARCIGYLSNHIDIGGHYSPFAALNQSVRTDMKKAIKAHTTALKKDIKSYHALIDKDFETMTRKKSSNKSEVPVQTAIKNYLKHATATYEEAIAKMKAIKARTTET</sequence>
<dbReference type="Gene3D" id="3.40.50.300">
    <property type="entry name" value="P-loop containing nucleotide triphosphate hydrolases"/>
    <property type="match status" value="1"/>
</dbReference>
<feature type="region of interest" description="Disordered" evidence="2">
    <location>
        <begin position="1"/>
        <end position="81"/>
    </location>
</feature>
<evidence type="ECO:0000256" key="2">
    <source>
        <dbReference type="SAM" id="MobiDB-lite"/>
    </source>
</evidence>
<evidence type="ECO:0000259" key="3">
    <source>
        <dbReference type="Pfam" id="PF00350"/>
    </source>
</evidence>
<dbReference type="STRING" id="1276538.A0A1X7RLJ9"/>
<feature type="compositionally biased region" description="Acidic residues" evidence="2">
    <location>
        <begin position="37"/>
        <end position="59"/>
    </location>
</feature>
<dbReference type="Pfam" id="PF24564">
    <property type="entry name" value="DUF7605"/>
    <property type="match status" value="1"/>
</dbReference>
<feature type="compositionally biased region" description="Low complexity" evidence="2">
    <location>
        <begin position="18"/>
        <end position="34"/>
    </location>
</feature>
<dbReference type="AlphaFoldDB" id="A0A1X7RLJ9"/>
<dbReference type="CDD" id="cd00882">
    <property type="entry name" value="Ras_like_GTPase"/>
    <property type="match status" value="1"/>
</dbReference>
<accession>A0A1X7RLJ9</accession>
<keyword evidence="6" id="KW-1185">Reference proteome</keyword>
<dbReference type="SUPFAM" id="SSF52540">
    <property type="entry name" value="P-loop containing nucleoside triphosphate hydrolases"/>
    <property type="match status" value="1"/>
</dbReference>
<evidence type="ECO:0000313" key="6">
    <source>
        <dbReference type="Proteomes" id="UP000215127"/>
    </source>
</evidence>
<dbReference type="InterPro" id="IPR056024">
    <property type="entry name" value="DUF7605"/>
</dbReference>
<evidence type="ECO:0000256" key="1">
    <source>
        <dbReference type="SAM" id="Coils"/>
    </source>
</evidence>
<proteinExistence type="predicted"/>
<dbReference type="PANTHER" id="PTHR36681">
    <property type="entry name" value="NUCLEAR GTPASE, GERMINAL CENTER-ASSOCIATED, TANDEM DUPLICATE 3"/>
    <property type="match status" value="1"/>
</dbReference>
<feature type="compositionally biased region" description="Basic and acidic residues" evidence="2">
    <location>
        <begin position="60"/>
        <end position="72"/>
    </location>
</feature>